<gene>
    <name evidence="2" type="ORF">H2204_011652</name>
</gene>
<protein>
    <submittedName>
        <fullName evidence="2">Uncharacterized protein</fullName>
    </submittedName>
</protein>
<dbReference type="AlphaFoldDB" id="A0AA38XV01"/>
<keyword evidence="3" id="KW-1185">Reference proteome</keyword>
<sequence length="149" mass="15908">MSCSSSLARALVAVLIVTTLLFSVSHGYVDFGDATLPFNEPLLIPTPRPNQLPIDHDLRFEILPSMITAVAPSITVAPNGTRETVYSLHYHHYFSKTRQGRGLFKRGVFANDPPVSTCTPCGGAVSSSAPSGTTSSVLSCTTHTYLVSP</sequence>
<accession>A0AA38XV01</accession>
<proteinExistence type="predicted"/>
<name>A0AA38XV01_9EURO</name>
<reference evidence="2" key="1">
    <citation type="submission" date="2022-10" db="EMBL/GenBank/DDBJ databases">
        <title>Culturing micro-colonial fungi from biological soil crusts in the Mojave desert and describing Neophaeococcomyces mojavensis, and introducing the new genera and species Taxawa tesnikishii.</title>
        <authorList>
            <person name="Kurbessoian T."/>
            <person name="Stajich J.E."/>
        </authorList>
    </citation>
    <scope>NUCLEOTIDE SEQUENCE</scope>
    <source>
        <strain evidence="2">TK_35</strain>
    </source>
</reference>
<evidence type="ECO:0000256" key="1">
    <source>
        <dbReference type="SAM" id="SignalP"/>
    </source>
</evidence>
<dbReference type="Proteomes" id="UP001172681">
    <property type="component" value="Unassembled WGS sequence"/>
</dbReference>
<organism evidence="2 3">
    <name type="scientific">Knufia peltigerae</name>
    <dbReference type="NCBI Taxonomy" id="1002370"/>
    <lineage>
        <taxon>Eukaryota</taxon>
        <taxon>Fungi</taxon>
        <taxon>Dikarya</taxon>
        <taxon>Ascomycota</taxon>
        <taxon>Pezizomycotina</taxon>
        <taxon>Eurotiomycetes</taxon>
        <taxon>Chaetothyriomycetidae</taxon>
        <taxon>Chaetothyriales</taxon>
        <taxon>Trichomeriaceae</taxon>
        <taxon>Knufia</taxon>
    </lineage>
</organism>
<feature type="signal peptide" evidence="1">
    <location>
        <begin position="1"/>
        <end position="27"/>
    </location>
</feature>
<keyword evidence="1" id="KW-0732">Signal</keyword>
<dbReference type="EMBL" id="JAPDRN010000110">
    <property type="protein sequence ID" value="KAJ9622145.1"/>
    <property type="molecule type" value="Genomic_DNA"/>
</dbReference>
<evidence type="ECO:0000313" key="2">
    <source>
        <dbReference type="EMBL" id="KAJ9622145.1"/>
    </source>
</evidence>
<evidence type="ECO:0000313" key="3">
    <source>
        <dbReference type="Proteomes" id="UP001172681"/>
    </source>
</evidence>
<feature type="chain" id="PRO_5041278066" evidence="1">
    <location>
        <begin position="28"/>
        <end position="149"/>
    </location>
</feature>
<comment type="caution">
    <text evidence="2">The sequence shown here is derived from an EMBL/GenBank/DDBJ whole genome shotgun (WGS) entry which is preliminary data.</text>
</comment>